<organism evidence="2 3">
    <name type="scientific">Brumicola pallidula DSM 14239 = ACAM 615</name>
    <dbReference type="NCBI Taxonomy" id="1121922"/>
    <lineage>
        <taxon>Bacteria</taxon>
        <taxon>Pseudomonadati</taxon>
        <taxon>Pseudomonadota</taxon>
        <taxon>Gammaproteobacteria</taxon>
        <taxon>Alteromonadales</taxon>
        <taxon>Alteromonadaceae</taxon>
        <taxon>Brumicola</taxon>
    </lineage>
</organism>
<evidence type="ECO:0000256" key="1">
    <source>
        <dbReference type="SAM" id="Phobius"/>
    </source>
</evidence>
<evidence type="ECO:0000313" key="2">
    <source>
        <dbReference type="EMBL" id="GAC27218.1"/>
    </source>
</evidence>
<evidence type="ECO:0000313" key="3">
    <source>
        <dbReference type="Proteomes" id="UP000006251"/>
    </source>
</evidence>
<dbReference type="EMBL" id="BAEQ01000007">
    <property type="protein sequence ID" value="GAC27218.1"/>
    <property type="molecule type" value="Genomic_DNA"/>
</dbReference>
<keyword evidence="1" id="KW-0472">Membrane</keyword>
<keyword evidence="3" id="KW-1185">Reference proteome</keyword>
<comment type="caution">
    <text evidence="2">The sequence shown here is derived from an EMBL/GenBank/DDBJ whole genome shotgun (WGS) entry which is preliminary data.</text>
</comment>
<dbReference type="AlphaFoldDB" id="K6ZE48"/>
<keyword evidence="1" id="KW-1133">Transmembrane helix</keyword>
<sequence>MERFLVLGDKAKIIRAMPNAIFFLVALFRNLNKKIITNIVLAATR</sequence>
<name>K6ZE48_9ALTE</name>
<dbReference type="Proteomes" id="UP000006251">
    <property type="component" value="Unassembled WGS sequence"/>
</dbReference>
<proteinExistence type="predicted"/>
<gene>
    <name evidence="2" type="ORF">GPAL_0338</name>
</gene>
<reference evidence="3" key="1">
    <citation type="journal article" date="2014" name="Environ. Microbiol.">
        <title>Comparative genomics of the marine bacterial genus Glaciecola reveals the high degree of genomic diversity and genomic characteristic for cold adaptation.</title>
        <authorList>
            <person name="Qin Q.L."/>
            <person name="Xie B.B."/>
            <person name="Yu Y."/>
            <person name="Shu Y.L."/>
            <person name="Rong J.C."/>
            <person name="Zhang Y.J."/>
            <person name="Zhao D.L."/>
            <person name="Chen X.L."/>
            <person name="Zhang X.Y."/>
            <person name="Chen B."/>
            <person name="Zhou B.C."/>
            <person name="Zhang Y.Z."/>
        </authorList>
    </citation>
    <scope>NUCLEOTIDE SEQUENCE [LARGE SCALE GENOMIC DNA]</scope>
    <source>
        <strain evidence="3">ACAM 615</strain>
    </source>
</reference>
<accession>K6ZE48</accession>
<protein>
    <submittedName>
        <fullName evidence="2">Uncharacterized protein</fullName>
    </submittedName>
</protein>
<keyword evidence="1" id="KW-0812">Transmembrane</keyword>
<feature type="transmembrane region" description="Helical" evidence="1">
    <location>
        <begin position="13"/>
        <end position="31"/>
    </location>
</feature>